<feature type="compositionally biased region" description="Basic and acidic residues" evidence="1">
    <location>
        <begin position="15"/>
        <end position="26"/>
    </location>
</feature>
<feature type="region of interest" description="Disordered" evidence="1">
    <location>
        <begin position="1"/>
        <end position="42"/>
    </location>
</feature>
<feature type="non-terminal residue" evidence="2">
    <location>
        <position position="80"/>
    </location>
</feature>
<gene>
    <name evidence="2" type="ORF">NDU88_012051</name>
</gene>
<dbReference type="EMBL" id="JANPWB010000010">
    <property type="protein sequence ID" value="KAJ1145767.1"/>
    <property type="molecule type" value="Genomic_DNA"/>
</dbReference>
<name>A0AAV7QZ25_PLEWA</name>
<dbReference type="AlphaFoldDB" id="A0AAV7QZ25"/>
<feature type="region of interest" description="Disordered" evidence="1">
    <location>
        <begin position="59"/>
        <end position="80"/>
    </location>
</feature>
<protein>
    <submittedName>
        <fullName evidence="2">Uncharacterized protein</fullName>
    </submittedName>
</protein>
<evidence type="ECO:0000313" key="2">
    <source>
        <dbReference type="EMBL" id="KAJ1145767.1"/>
    </source>
</evidence>
<evidence type="ECO:0000313" key="3">
    <source>
        <dbReference type="Proteomes" id="UP001066276"/>
    </source>
</evidence>
<sequence length="80" mass="9096">MQRIPDGVLQSESEEPPKRETLKSSERGTGQLTGKHLSREGSDVTRWHWPLRCSQSSLPTWNQRWQNPGTLWGARSLTPG</sequence>
<keyword evidence="3" id="KW-1185">Reference proteome</keyword>
<dbReference type="Proteomes" id="UP001066276">
    <property type="component" value="Chromosome 6"/>
</dbReference>
<organism evidence="2 3">
    <name type="scientific">Pleurodeles waltl</name>
    <name type="common">Iberian ribbed newt</name>
    <dbReference type="NCBI Taxonomy" id="8319"/>
    <lineage>
        <taxon>Eukaryota</taxon>
        <taxon>Metazoa</taxon>
        <taxon>Chordata</taxon>
        <taxon>Craniata</taxon>
        <taxon>Vertebrata</taxon>
        <taxon>Euteleostomi</taxon>
        <taxon>Amphibia</taxon>
        <taxon>Batrachia</taxon>
        <taxon>Caudata</taxon>
        <taxon>Salamandroidea</taxon>
        <taxon>Salamandridae</taxon>
        <taxon>Pleurodelinae</taxon>
        <taxon>Pleurodeles</taxon>
    </lineage>
</organism>
<proteinExistence type="predicted"/>
<comment type="caution">
    <text evidence="2">The sequence shown here is derived from an EMBL/GenBank/DDBJ whole genome shotgun (WGS) entry which is preliminary data.</text>
</comment>
<accession>A0AAV7QZ25</accession>
<feature type="compositionally biased region" description="Polar residues" evidence="1">
    <location>
        <begin position="59"/>
        <end position="69"/>
    </location>
</feature>
<reference evidence="2" key="1">
    <citation type="journal article" date="2022" name="bioRxiv">
        <title>Sequencing and chromosome-scale assembly of the giantPleurodeles waltlgenome.</title>
        <authorList>
            <person name="Brown T."/>
            <person name="Elewa A."/>
            <person name="Iarovenko S."/>
            <person name="Subramanian E."/>
            <person name="Araus A.J."/>
            <person name="Petzold A."/>
            <person name="Susuki M."/>
            <person name="Suzuki K.-i.T."/>
            <person name="Hayashi T."/>
            <person name="Toyoda A."/>
            <person name="Oliveira C."/>
            <person name="Osipova E."/>
            <person name="Leigh N.D."/>
            <person name="Simon A."/>
            <person name="Yun M.H."/>
        </authorList>
    </citation>
    <scope>NUCLEOTIDE SEQUENCE</scope>
    <source>
        <strain evidence="2">20211129_DDA</strain>
        <tissue evidence="2">Liver</tissue>
    </source>
</reference>
<evidence type="ECO:0000256" key="1">
    <source>
        <dbReference type="SAM" id="MobiDB-lite"/>
    </source>
</evidence>